<proteinExistence type="inferred from homology"/>
<feature type="domain" description="Dynein heavy chain coiled coil stalk" evidence="3">
    <location>
        <begin position="127"/>
        <end position="306"/>
    </location>
</feature>
<dbReference type="GO" id="GO:0051959">
    <property type="term" value="F:dynein light intermediate chain binding"/>
    <property type="evidence" value="ECO:0007669"/>
    <property type="project" value="InterPro"/>
</dbReference>
<sequence>MRTVLRRAGCRNEKICFIMDESNMLDTGFLERLNTLLANGEVPGLFEGDEYTTLMSQIKEGAHRQGLMLDSPDELYKWFTAQLNESEMKRGRRVMALTPRHFLDFIKHYINVFHEKRRDLEEEKLHLNIGLNKIKETEEQVLELQKSLTLKSSELEVKKAAANAKLKEMLSDQQRAEKEKLASEQLQKELAESLVEIEKKRTEVERDLAQVEPAVEEAKLAVKGIRKAQLVEVRSMASPPQPVRLALESICLLLGENVGTDWKAIRGVMVKDDFMPRILNFDTDSISPETLKLMEKYIRNPDWDFEKAQLLYSDMLRKVEPLRNELLRLEKDAKVGRSTQLLKSLGSERDRWHGSCDGFSQQMDSLIGDALLSAAFLAYSGYYDQQLRDLLFHHWTVFVEQAEIKHRSDLARVEYLSSVDERLEWSKNGLPVDELCTENAIMLHRFNRYPLIIDPSGQAINYLMRQFSGKNIVKTSFLDDSFRKNLESALRFGNSLLVQDVESYDPILNPVLNREVKRTGGRILITLGDQDIDLSPSFQIFLITRDASVEFAPDVCSRVTFVNFTVTRSSLEMQCLNQVLRSERPDVDEKRNDLLKLQGEFAVKLRQLEKVFFF</sequence>
<dbReference type="EMBL" id="UYRT01079852">
    <property type="protein sequence ID" value="VDN21510.1"/>
    <property type="molecule type" value="Genomic_DNA"/>
</dbReference>
<evidence type="ECO:0000259" key="4">
    <source>
        <dbReference type="Pfam" id="PF12780"/>
    </source>
</evidence>
<dbReference type="GO" id="GO:0007018">
    <property type="term" value="P:microtubule-based movement"/>
    <property type="evidence" value="ECO:0007669"/>
    <property type="project" value="InterPro"/>
</dbReference>
<keyword evidence="7" id="KW-1185">Reference proteome</keyword>
<dbReference type="FunFam" id="3.40.50.300:FF:000122">
    <property type="entry name" value="Cytoplasmic dynein 1 heavy chain"/>
    <property type="match status" value="1"/>
</dbReference>
<dbReference type="InterPro" id="IPR026983">
    <property type="entry name" value="DHC"/>
</dbReference>
<dbReference type="Pfam" id="PF12780">
    <property type="entry name" value="AAA_8"/>
    <property type="match status" value="1"/>
</dbReference>
<evidence type="ECO:0000259" key="5">
    <source>
        <dbReference type="Pfam" id="PF12781"/>
    </source>
</evidence>
<reference evidence="8" key="1">
    <citation type="submission" date="2016-06" db="UniProtKB">
        <authorList>
            <consortium name="WormBaseParasite"/>
        </authorList>
    </citation>
    <scope>IDENTIFICATION</scope>
</reference>
<dbReference type="PANTHER" id="PTHR46532">
    <property type="entry name" value="MALE FERTILITY FACTOR KL5"/>
    <property type="match status" value="1"/>
</dbReference>
<evidence type="ECO:0000256" key="1">
    <source>
        <dbReference type="ARBA" id="ARBA00008887"/>
    </source>
</evidence>
<feature type="coiled-coil region" evidence="2">
    <location>
        <begin position="134"/>
        <end position="207"/>
    </location>
</feature>
<reference evidence="6 7" key="2">
    <citation type="submission" date="2018-11" db="EMBL/GenBank/DDBJ databases">
        <authorList>
            <consortium name="Pathogen Informatics"/>
        </authorList>
    </citation>
    <scope>NUCLEOTIDE SEQUENCE [LARGE SCALE GENOMIC DNA]</scope>
</reference>
<dbReference type="WBParaSite" id="GPUH_0001304301-mRNA-1">
    <property type="protein sequence ID" value="GPUH_0001304301-mRNA-1"/>
    <property type="gene ID" value="GPUH_0001304301"/>
</dbReference>
<dbReference type="GO" id="GO:0045505">
    <property type="term" value="F:dynein intermediate chain binding"/>
    <property type="evidence" value="ECO:0007669"/>
    <property type="project" value="InterPro"/>
</dbReference>
<dbReference type="Proteomes" id="UP000271098">
    <property type="component" value="Unassembled WGS sequence"/>
</dbReference>
<dbReference type="InterPro" id="IPR024743">
    <property type="entry name" value="Dynein_HC_stalk"/>
</dbReference>
<dbReference type="AlphaFoldDB" id="A0A183DWD8"/>
<dbReference type="GO" id="GO:0005858">
    <property type="term" value="C:axonemal dynein complex"/>
    <property type="evidence" value="ECO:0007669"/>
    <property type="project" value="TreeGrafter"/>
</dbReference>
<dbReference type="InterPro" id="IPR027417">
    <property type="entry name" value="P-loop_NTPase"/>
</dbReference>
<protein>
    <submittedName>
        <fullName evidence="8">Cytoplasmic dynein 2 heavy chain 1</fullName>
    </submittedName>
</protein>
<evidence type="ECO:0000313" key="8">
    <source>
        <dbReference type="WBParaSite" id="GPUH_0001304301-mRNA-1"/>
    </source>
</evidence>
<name>A0A183DWD8_9BILA</name>
<dbReference type="Pfam" id="PF12781">
    <property type="entry name" value="AAA_9"/>
    <property type="match status" value="1"/>
</dbReference>
<dbReference type="Pfam" id="PF12777">
    <property type="entry name" value="MT"/>
    <property type="match status" value="2"/>
</dbReference>
<dbReference type="Gene3D" id="3.40.50.300">
    <property type="entry name" value="P-loop containing nucleotide triphosphate hydrolases"/>
    <property type="match status" value="2"/>
</dbReference>
<dbReference type="InterPro" id="IPR035706">
    <property type="entry name" value="AAA_9"/>
</dbReference>
<dbReference type="InterPro" id="IPR024317">
    <property type="entry name" value="Dynein_heavy_chain_D4_dom"/>
</dbReference>
<feature type="domain" description="Dynein heavy chain ATP-binding dynein motor region" evidence="5">
    <location>
        <begin position="424"/>
        <end position="610"/>
    </location>
</feature>
<evidence type="ECO:0000259" key="3">
    <source>
        <dbReference type="Pfam" id="PF12777"/>
    </source>
</evidence>
<dbReference type="Gene3D" id="1.20.920.20">
    <property type="match status" value="1"/>
</dbReference>
<feature type="domain" description="Dynein heavy chain coiled coil stalk" evidence="3">
    <location>
        <begin position="339"/>
        <end position="395"/>
    </location>
</feature>
<feature type="domain" description="Dynein heavy chain AAA module D4" evidence="4">
    <location>
        <begin position="2"/>
        <end position="85"/>
    </location>
</feature>
<dbReference type="OrthoDB" id="14187at2759"/>
<accession>A0A183DWD8</accession>
<comment type="similarity">
    <text evidence="1">Belongs to the dynein heavy chain family.</text>
</comment>
<keyword evidence="2" id="KW-0175">Coiled coil</keyword>
<evidence type="ECO:0000313" key="7">
    <source>
        <dbReference type="Proteomes" id="UP000271098"/>
    </source>
</evidence>
<evidence type="ECO:0000313" key="6">
    <source>
        <dbReference type="EMBL" id="VDN21510.1"/>
    </source>
</evidence>
<dbReference type="PANTHER" id="PTHR46532:SF4">
    <property type="entry name" value="AAA+ ATPASE DOMAIN-CONTAINING PROTEIN"/>
    <property type="match status" value="1"/>
</dbReference>
<gene>
    <name evidence="6" type="ORF">GPUH_LOCUS13029</name>
</gene>
<organism evidence="8">
    <name type="scientific">Gongylonema pulchrum</name>
    <dbReference type="NCBI Taxonomy" id="637853"/>
    <lineage>
        <taxon>Eukaryota</taxon>
        <taxon>Metazoa</taxon>
        <taxon>Ecdysozoa</taxon>
        <taxon>Nematoda</taxon>
        <taxon>Chromadorea</taxon>
        <taxon>Rhabditida</taxon>
        <taxon>Spirurina</taxon>
        <taxon>Spiruromorpha</taxon>
        <taxon>Spiruroidea</taxon>
        <taxon>Gongylonematidae</taxon>
        <taxon>Gongylonema</taxon>
    </lineage>
</organism>
<evidence type="ECO:0000256" key="2">
    <source>
        <dbReference type="SAM" id="Coils"/>
    </source>
</evidence>
<dbReference type="Gene3D" id="1.10.287.2610">
    <property type="match status" value="1"/>
</dbReference>